<feature type="region of interest" description="Disordered" evidence="10">
    <location>
        <begin position="1017"/>
        <end position="1057"/>
    </location>
</feature>
<evidence type="ECO:0000256" key="4">
    <source>
        <dbReference type="ARBA" id="ARBA00022833"/>
    </source>
</evidence>
<feature type="compositionally biased region" description="Basic and acidic residues" evidence="10">
    <location>
        <begin position="1493"/>
        <end position="1503"/>
    </location>
</feature>
<feature type="region of interest" description="Disordered" evidence="10">
    <location>
        <begin position="392"/>
        <end position="430"/>
    </location>
</feature>
<dbReference type="CDD" id="cd15568">
    <property type="entry name" value="PHD5_NSD"/>
    <property type="match status" value="1"/>
</dbReference>
<evidence type="ECO:0000256" key="3">
    <source>
        <dbReference type="ARBA" id="ARBA00022771"/>
    </source>
</evidence>
<dbReference type="GO" id="GO:0000785">
    <property type="term" value="C:chromatin"/>
    <property type="evidence" value="ECO:0007669"/>
    <property type="project" value="UniProtKB-ARBA"/>
</dbReference>
<sequence>MPLHKKKTHELNLAVPHNLSPYEDVFVVRFTSEVFRNYEDYLEKMALYRQKSWSCKYSGKSGLTYEEALVCEEQNVQKLKEFPACYEKPVLRLVHHNTLRLDDLVSKIYNEFKDKFVRDEIVISKYDGKDCLCRVLCKASAPPRGHASATADILAANGASTSPAAEGAGGEATEAKPPEMHYQVEWLLEGNNGFSSYCCLPQSRLIRKKHPLPRVLLRAWIQYAADLRTFAKSAIWVANDLYIQQHNLRPDLPMHLQASLGAEPKSKTPGSGRKPKFLGGAPAIADAYDHGKGPAEMITLESVATLEEDRARLRPGTVKYFCFQVLEAAGEQGMRVSDMVTAMQQQGIKDWVGVATPKNTITTACNQDSAFIRVAPATFALRSLVPGAPPATVRASGGASGGGAPSPPQMGYGEEAYEHDDGPDDDGPSDEYLAELAEIEAQAAREAAEAAQAQEMVNSDRCTRCRKTHSFDPATSTESPLVLCDFCPRSWHLGCLTPGMTEDDLPEGDWKCPKCVEREAVQEQKHQEHLRRKAEAQAREQQRHAEAMAREAARRAEREARELAKQQERDERERLKEEERLRKLAELEAKARAARYPMEDMEVLAEEWEEAQMHGLEPPATVPDPPHPASDADFVEQGEAYVQGNATLCDSLAVAEFTLSFGTLIEADPMPALNLRDLQKLVVSLHPEQDLTALYFPLLRLLLPEGARLGHVLSEYSWPEVLRRWLLYYCQHYPLDDALYQQLLASAEALGTTPFQELSPEMHMSLLRFLCDEASSLPWMHSLLDKHLEELAEMAREKAEELASERREQRAAEEAERERKRLVTTRDLAAARPLLQGPREASGISPLALPILACAAACASTDVVSADATRCNNLAGFVTTRHTTPGFLGESRMALWGSMLSEREEKLRKDEAGEAGPREGDPECPAAKDAEAVPEAAAGGTGDAEEEQGQEEEEELGEEPCWEVDPELEIYTGDPEDRKALLAHRKMVEKQREGLLKARSAWEKKKLALRRRQSAKEAAARTKEERLAQAEARAAAEAERREEQERRKKEEMEEREISKRPIRSAPLGLDRFHRQYWWLSSARNAVFVMDAEMASCIGVYEAREEVEALMKTLNVKGIREKVLMQNLERNHHKICAAMKKQPMGGRAALDKGKGKSGPRAGDEVLGLGRPSHELIAEAAHASSKTVVVAVAEELLGLGEEAAAAGAMVSGGWKTWPRSVQASKASLASTAQRLLQIEEAVQTLCGPLPQKAKPAIVEGEENDPPESVSDLEQMMEDWEFVDAQHPSAHARPNQVWRGEHERGRWRRLVQGTFPPSAASAPPPAALAYAVLMLRARAFPVLDSFAVKHAAALAATALATKEKKAAKKARAAEEAAAVAAEEEAEAAESAAHVGKKLKKSKLAEPEMTAPVIRPTECAVCGEGGVLFYCHRPGCAYVCHPKCAGLRSIPKGSWYCQECRLRQSKAMSIKSPPSAAGQKRKHHGESDDPVNGDVQEDSKAPADGNKRKARRR</sequence>
<gene>
    <name evidence="15" type="ORF">CYMTET_14993</name>
</gene>
<dbReference type="GO" id="GO:0005634">
    <property type="term" value="C:nucleus"/>
    <property type="evidence" value="ECO:0007669"/>
    <property type="project" value="UniProtKB-SubCell"/>
</dbReference>
<reference evidence="15 16" key="1">
    <citation type="journal article" date="2015" name="Genome Biol. Evol.">
        <title>Comparative Genomics of a Bacterivorous Green Alga Reveals Evolutionary Causalities and Consequences of Phago-Mixotrophic Mode of Nutrition.</title>
        <authorList>
            <person name="Burns J.A."/>
            <person name="Paasch A."/>
            <person name="Narechania A."/>
            <person name="Kim E."/>
        </authorList>
    </citation>
    <scope>NUCLEOTIDE SEQUENCE [LARGE SCALE GENOMIC DNA]</scope>
    <source>
        <strain evidence="15 16">PLY_AMNH</strain>
    </source>
</reference>
<evidence type="ECO:0000256" key="2">
    <source>
        <dbReference type="ARBA" id="ARBA00022723"/>
    </source>
</evidence>
<name>A0AAE0GEX3_9CHLO</name>
<feature type="domain" description="WAC" evidence="13">
    <location>
        <begin position="23"/>
        <end position="129"/>
    </location>
</feature>
<dbReference type="Proteomes" id="UP001190700">
    <property type="component" value="Unassembled WGS sequence"/>
</dbReference>
<feature type="region of interest" description="Disordered" evidence="10">
    <location>
        <begin position="533"/>
        <end position="576"/>
    </location>
</feature>
<dbReference type="InterPro" id="IPR007759">
    <property type="entry name" value="Asxl_HARE-HTH"/>
</dbReference>
<evidence type="ECO:0000259" key="14">
    <source>
        <dbReference type="PROSITE" id="PS51913"/>
    </source>
</evidence>
<feature type="compositionally biased region" description="Acidic residues" evidence="10">
    <location>
        <begin position="943"/>
        <end position="963"/>
    </location>
</feature>
<keyword evidence="5" id="KW-0804">Transcription</keyword>
<feature type="coiled-coil region" evidence="9">
    <location>
        <begin position="1361"/>
        <end position="1388"/>
    </location>
</feature>
<dbReference type="Gene3D" id="3.30.40.10">
    <property type="entry name" value="Zinc/RING finger domain, C3HC4 (zinc finger)"/>
    <property type="match status" value="2"/>
</dbReference>
<dbReference type="SMART" id="SM00249">
    <property type="entry name" value="PHD"/>
    <property type="match status" value="2"/>
</dbReference>
<keyword evidence="6 8" id="KW-0539">Nucleus</keyword>
<dbReference type="PROSITE" id="PS50827">
    <property type="entry name" value="DDT"/>
    <property type="match status" value="1"/>
</dbReference>
<feature type="compositionally biased region" description="Acidic residues" evidence="10">
    <location>
        <begin position="415"/>
        <end position="430"/>
    </location>
</feature>
<dbReference type="PROSITE" id="PS50016">
    <property type="entry name" value="ZF_PHD_2"/>
    <property type="match status" value="2"/>
</dbReference>
<dbReference type="PANTHER" id="PTHR15546:SF2">
    <property type="entry name" value="DDT DOMAIN-CONTAINING PROTEIN DDB_G0282237"/>
    <property type="match status" value="1"/>
</dbReference>
<proteinExistence type="predicted"/>
<evidence type="ECO:0000259" key="12">
    <source>
        <dbReference type="PROSITE" id="PS50827"/>
    </source>
</evidence>
<feature type="domain" description="PHD-type" evidence="11">
    <location>
        <begin position="1412"/>
        <end position="1459"/>
    </location>
</feature>
<dbReference type="Pfam" id="PF10537">
    <property type="entry name" value="WAC_Acf1_DNA_bd"/>
    <property type="match status" value="1"/>
</dbReference>
<dbReference type="InterPro" id="IPR019786">
    <property type="entry name" value="Zinc_finger_PHD-type_CS"/>
</dbReference>
<dbReference type="InterPro" id="IPR011011">
    <property type="entry name" value="Znf_FYVE_PHD"/>
</dbReference>
<evidence type="ECO:0000256" key="1">
    <source>
        <dbReference type="ARBA" id="ARBA00004123"/>
    </source>
</evidence>
<keyword evidence="3 7" id="KW-0863">Zinc-finger</keyword>
<evidence type="ECO:0000256" key="10">
    <source>
        <dbReference type="SAM" id="MobiDB-lite"/>
    </source>
</evidence>
<evidence type="ECO:0000256" key="7">
    <source>
        <dbReference type="PROSITE-ProRule" id="PRU00146"/>
    </source>
</evidence>
<feature type="region of interest" description="Disordered" evidence="10">
    <location>
        <begin position="1141"/>
        <end position="1160"/>
    </location>
</feature>
<comment type="subcellular location">
    <subcellularLocation>
        <location evidence="1 8">Nucleus</location>
    </subcellularLocation>
</comment>
<dbReference type="PROSITE" id="PS01359">
    <property type="entry name" value="ZF_PHD_1"/>
    <property type="match status" value="1"/>
</dbReference>
<evidence type="ECO:0000313" key="15">
    <source>
        <dbReference type="EMBL" id="KAK3276970.1"/>
    </source>
</evidence>
<dbReference type="PROSITE" id="PS51913">
    <property type="entry name" value="HTH_HARE"/>
    <property type="match status" value="1"/>
</dbReference>
<evidence type="ECO:0000313" key="16">
    <source>
        <dbReference type="Proteomes" id="UP001190700"/>
    </source>
</evidence>
<keyword evidence="2" id="KW-0479">Metal-binding</keyword>
<dbReference type="PANTHER" id="PTHR15546">
    <property type="entry name" value="BROMODOMAIN ADJACENT TO ZINC FINGER DOMAIN, 2A"/>
    <property type="match status" value="1"/>
</dbReference>
<evidence type="ECO:0000256" key="5">
    <source>
        <dbReference type="ARBA" id="ARBA00023163"/>
    </source>
</evidence>
<dbReference type="PROSITE" id="PS51136">
    <property type="entry name" value="WAC"/>
    <property type="match status" value="1"/>
</dbReference>
<dbReference type="InterPro" id="IPR019787">
    <property type="entry name" value="Znf_PHD-finger"/>
</dbReference>
<evidence type="ECO:0000256" key="9">
    <source>
        <dbReference type="SAM" id="Coils"/>
    </source>
</evidence>
<organism evidence="15 16">
    <name type="scientific">Cymbomonas tetramitiformis</name>
    <dbReference type="NCBI Taxonomy" id="36881"/>
    <lineage>
        <taxon>Eukaryota</taxon>
        <taxon>Viridiplantae</taxon>
        <taxon>Chlorophyta</taxon>
        <taxon>Pyramimonadophyceae</taxon>
        <taxon>Pyramimonadales</taxon>
        <taxon>Pyramimonadaceae</taxon>
        <taxon>Cymbomonas</taxon>
    </lineage>
</organism>
<feature type="region of interest" description="Disordered" evidence="10">
    <location>
        <begin position="1464"/>
        <end position="1509"/>
    </location>
</feature>
<feature type="domain" description="DDT" evidence="12">
    <location>
        <begin position="645"/>
        <end position="708"/>
    </location>
</feature>
<dbReference type="InterPro" id="IPR013083">
    <property type="entry name" value="Znf_RING/FYVE/PHD"/>
</dbReference>
<comment type="caution">
    <text evidence="15">The sequence shown here is derived from an EMBL/GenBank/DDBJ whole genome shotgun (WGS) entry which is preliminary data.</text>
</comment>
<dbReference type="InterPro" id="IPR018501">
    <property type="entry name" value="DDT_dom"/>
</dbReference>
<dbReference type="InterPro" id="IPR053271">
    <property type="entry name" value="DDT_domain"/>
</dbReference>
<protein>
    <recommendedName>
        <fullName evidence="17">PHD-type domain-containing protein</fullName>
    </recommendedName>
</protein>
<feature type="region of interest" description="Disordered" evidence="10">
    <location>
        <begin position="904"/>
        <end position="963"/>
    </location>
</feature>
<keyword evidence="16" id="KW-1185">Reference proteome</keyword>
<evidence type="ECO:0000256" key="6">
    <source>
        <dbReference type="ARBA" id="ARBA00023242"/>
    </source>
</evidence>
<accession>A0AAE0GEX3</accession>
<dbReference type="EMBL" id="LGRX02006294">
    <property type="protein sequence ID" value="KAK3276970.1"/>
    <property type="molecule type" value="Genomic_DNA"/>
</dbReference>
<keyword evidence="9" id="KW-0175">Coiled coil</keyword>
<feature type="domain" description="HTH HARE-type" evidence="14">
    <location>
        <begin position="316"/>
        <end position="384"/>
    </location>
</feature>
<dbReference type="GO" id="GO:0006355">
    <property type="term" value="P:regulation of DNA-templated transcription"/>
    <property type="evidence" value="ECO:0007669"/>
    <property type="project" value="InterPro"/>
</dbReference>
<evidence type="ECO:0000259" key="13">
    <source>
        <dbReference type="PROSITE" id="PS51136"/>
    </source>
</evidence>
<dbReference type="InterPro" id="IPR001965">
    <property type="entry name" value="Znf_PHD"/>
</dbReference>
<dbReference type="Pfam" id="PF15613">
    <property type="entry name" value="WSD"/>
    <property type="match status" value="1"/>
</dbReference>
<feature type="domain" description="PHD-type" evidence="11">
    <location>
        <begin position="459"/>
        <end position="518"/>
    </location>
</feature>
<evidence type="ECO:0000256" key="8">
    <source>
        <dbReference type="PROSITE-ProRule" id="PRU00475"/>
    </source>
</evidence>
<dbReference type="Pfam" id="PF05066">
    <property type="entry name" value="HARE-HTH"/>
    <property type="match status" value="1"/>
</dbReference>
<dbReference type="Pfam" id="PF00628">
    <property type="entry name" value="PHD"/>
    <property type="match status" value="1"/>
</dbReference>
<evidence type="ECO:0000259" key="11">
    <source>
        <dbReference type="PROSITE" id="PS50016"/>
    </source>
</evidence>
<feature type="compositionally biased region" description="Basic and acidic residues" evidence="10">
    <location>
        <begin position="904"/>
        <end position="931"/>
    </location>
</feature>
<keyword evidence="4" id="KW-0862">Zinc</keyword>
<dbReference type="InterPro" id="IPR028941">
    <property type="entry name" value="WHIM2_dom"/>
</dbReference>
<feature type="coiled-coil region" evidence="9">
    <location>
        <begin position="784"/>
        <end position="832"/>
    </location>
</feature>
<dbReference type="SUPFAM" id="SSF57903">
    <property type="entry name" value="FYVE/PHD zinc finger"/>
    <property type="match status" value="2"/>
</dbReference>
<dbReference type="GO" id="GO:0008270">
    <property type="term" value="F:zinc ion binding"/>
    <property type="evidence" value="ECO:0007669"/>
    <property type="project" value="UniProtKB-KW"/>
</dbReference>
<dbReference type="InterPro" id="IPR013136">
    <property type="entry name" value="WSTF_Acf1_Cbp146"/>
</dbReference>
<evidence type="ECO:0008006" key="17">
    <source>
        <dbReference type="Google" id="ProtNLM"/>
    </source>
</evidence>